<evidence type="ECO:0000256" key="3">
    <source>
        <dbReference type="ARBA" id="ARBA00022722"/>
    </source>
</evidence>
<dbReference type="GO" id="GO:0016891">
    <property type="term" value="F:RNA endonuclease activity producing 5'-phosphomonoesters, hydrolytic mechanism"/>
    <property type="evidence" value="ECO:0007669"/>
    <property type="project" value="TreeGrafter"/>
</dbReference>
<dbReference type="GO" id="GO:0003727">
    <property type="term" value="F:single-stranded RNA binding"/>
    <property type="evidence" value="ECO:0007669"/>
    <property type="project" value="TreeGrafter"/>
</dbReference>
<dbReference type="InterPro" id="IPR007581">
    <property type="entry name" value="Endonuclease-V"/>
</dbReference>
<evidence type="ECO:0000256" key="5">
    <source>
        <dbReference type="ARBA" id="ARBA00022801"/>
    </source>
</evidence>
<dbReference type="GO" id="GO:0005737">
    <property type="term" value="C:cytoplasm"/>
    <property type="evidence" value="ECO:0007669"/>
    <property type="project" value="UniProtKB-SubCell"/>
</dbReference>
<dbReference type="Gene3D" id="3.30.2170.10">
    <property type="entry name" value="archaeoglobus fulgidus dsm 4304 superfamily"/>
    <property type="match status" value="1"/>
</dbReference>
<dbReference type="PANTHER" id="PTHR28511:SF1">
    <property type="entry name" value="ENDONUCLEASE V"/>
    <property type="match status" value="1"/>
</dbReference>
<dbReference type="EMBL" id="LSYV01000007">
    <property type="protein sequence ID" value="KXZ53604.1"/>
    <property type="molecule type" value="Genomic_DNA"/>
</dbReference>
<evidence type="ECO:0000256" key="6">
    <source>
        <dbReference type="SAM" id="MobiDB-lite"/>
    </source>
</evidence>
<name>A0A150GUY0_GONPE</name>
<evidence type="ECO:0000313" key="8">
    <source>
        <dbReference type="Proteomes" id="UP000075714"/>
    </source>
</evidence>
<dbReference type="AlphaFoldDB" id="A0A150GUY0"/>
<protein>
    <submittedName>
        <fullName evidence="7">Uncharacterized protein</fullName>
    </submittedName>
</protein>
<dbReference type="Pfam" id="PF04493">
    <property type="entry name" value="Endonuclease_5"/>
    <property type="match status" value="1"/>
</dbReference>
<comment type="subcellular location">
    <subcellularLocation>
        <location evidence="1">Cytoplasm</location>
    </subcellularLocation>
</comment>
<reference evidence="8" key="1">
    <citation type="journal article" date="2016" name="Nat. Commun.">
        <title>The Gonium pectorale genome demonstrates co-option of cell cycle regulation during the evolution of multicellularity.</title>
        <authorList>
            <person name="Hanschen E.R."/>
            <person name="Marriage T.N."/>
            <person name="Ferris P.J."/>
            <person name="Hamaji T."/>
            <person name="Toyoda A."/>
            <person name="Fujiyama A."/>
            <person name="Neme R."/>
            <person name="Noguchi H."/>
            <person name="Minakuchi Y."/>
            <person name="Suzuki M."/>
            <person name="Kawai-Toyooka H."/>
            <person name="Smith D.R."/>
            <person name="Sparks H."/>
            <person name="Anderson J."/>
            <person name="Bakaric R."/>
            <person name="Luria V."/>
            <person name="Karger A."/>
            <person name="Kirschner M.W."/>
            <person name="Durand P.M."/>
            <person name="Michod R.E."/>
            <person name="Nozaki H."/>
            <person name="Olson B.J."/>
        </authorList>
    </citation>
    <scope>NUCLEOTIDE SEQUENCE [LARGE SCALE GENOMIC DNA]</scope>
    <source>
        <strain evidence="8">NIES-2863</strain>
    </source>
</reference>
<gene>
    <name evidence="7" type="ORF">GPECTOR_6g521</name>
</gene>
<keyword evidence="2" id="KW-0963">Cytoplasm</keyword>
<dbReference type="Proteomes" id="UP000075714">
    <property type="component" value="Unassembled WGS sequence"/>
</dbReference>
<organism evidence="7 8">
    <name type="scientific">Gonium pectorale</name>
    <name type="common">Green alga</name>
    <dbReference type="NCBI Taxonomy" id="33097"/>
    <lineage>
        <taxon>Eukaryota</taxon>
        <taxon>Viridiplantae</taxon>
        <taxon>Chlorophyta</taxon>
        <taxon>core chlorophytes</taxon>
        <taxon>Chlorophyceae</taxon>
        <taxon>CS clade</taxon>
        <taxon>Chlamydomonadales</taxon>
        <taxon>Volvocaceae</taxon>
        <taxon>Gonium</taxon>
    </lineage>
</organism>
<evidence type="ECO:0000256" key="2">
    <source>
        <dbReference type="ARBA" id="ARBA00022490"/>
    </source>
</evidence>
<dbReference type="STRING" id="33097.A0A150GUY0"/>
<accession>A0A150GUY0</accession>
<keyword evidence="3" id="KW-0540">Nuclease</keyword>
<keyword evidence="8" id="KW-1185">Reference proteome</keyword>
<keyword evidence="4" id="KW-0255">Endonuclease</keyword>
<evidence type="ECO:0000256" key="4">
    <source>
        <dbReference type="ARBA" id="ARBA00022759"/>
    </source>
</evidence>
<comment type="caution">
    <text evidence="7">The sequence shown here is derived from an EMBL/GenBank/DDBJ whole genome shotgun (WGS) entry which is preliminary data.</text>
</comment>
<dbReference type="GO" id="GO:0005730">
    <property type="term" value="C:nucleolus"/>
    <property type="evidence" value="ECO:0007669"/>
    <property type="project" value="TreeGrafter"/>
</dbReference>
<sequence length="178" mass="18578">MSGQRSHYEDPRLAEWARQQLRMAQQVISCDDVPWQLDSFEPGTRLERVGGLDISFLEAPPDPACGTGGGPPPGCSSTDSGPQPSDGASARAGADAAAGEAGCDEAAAAAGAGCPGIAALVVLSFPDLDLLYEDYEPVDLTIPYLPGFLGFREADAYAKLLRRAKDSPHRPQVGLPAP</sequence>
<dbReference type="GO" id="GO:0006281">
    <property type="term" value="P:DNA repair"/>
    <property type="evidence" value="ECO:0007669"/>
    <property type="project" value="InterPro"/>
</dbReference>
<evidence type="ECO:0000256" key="1">
    <source>
        <dbReference type="ARBA" id="ARBA00004496"/>
    </source>
</evidence>
<proteinExistence type="predicted"/>
<feature type="region of interest" description="Disordered" evidence="6">
    <location>
        <begin position="60"/>
        <end position="97"/>
    </location>
</feature>
<feature type="compositionally biased region" description="Low complexity" evidence="6">
    <location>
        <begin position="75"/>
        <end position="97"/>
    </location>
</feature>
<evidence type="ECO:0000313" key="7">
    <source>
        <dbReference type="EMBL" id="KXZ53604.1"/>
    </source>
</evidence>
<keyword evidence="5" id="KW-0378">Hydrolase</keyword>
<dbReference type="PANTHER" id="PTHR28511">
    <property type="entry name" value="ENDONUCLEASE V"/>
    <property type="match status" value="1"/>
</dbReference>
<dbReference type="OrthoDB" id="20018at2759"/>